<feature type="chain" id="PRO_5036435062" evidence="1">
    <location>
        <begin position="23"/>
        <end position="66"/>
    </location>
</feature>
<sequence length="66" mass="7774">MKRDRNMIQFVLYLRFVMVIESGLDQQVRSLRQAKFLGCTSISIIDLDLSMIWGESTIKWTTKCKM</sequence>
<reference evidence="2" key="1">
    <citation type="submission" date="2020-06" db="EMBL/GenBank/DDBJ databases">
        <title>WGS assembly of Ceratodon purpureus strain R40.</title>
        <authorList>
            <person name="Carey S.B."/>
            <person name="Jenkins J."/>
            <person name="Shu S."/>
            <person name="Lovell J.T."/>
            <person name="Sreedasyam A."/>
            <person name="Maumus F."/>
            <person name="Tiley G.P."/>
            <person name="Fernandez-Pozo N."/>
            <person name="Barry K."/>
            <person name="Chen C."/>
            <person name="Wang M."/>
            <person name="Lipzen A."/>
            <person name="Daum C."/>
            <person name="Saski C.A."/>
            <person name="Payton A.C."/>
            <person name="Mcbreen J.C."/>
            <person name="Conrad R.E."/>
            <person name="Kollar L.M."/>
            <person name="Olsson S."/>
            <person name="Huttunen S."/>
            <person name="Landis J.B."/>
            <person name="Wickett N.J."/>
            <person name="Johnson M.G."/>
            <person name="Rensing S.A."/>
            <person name="Grimwood J."/>
            <person name="Schmutz J."/>
            <person name="Mcdaniel S.F."/>
        </authorList>
    </citation>
    <scope>NUCLEOTIDE SEQUENCE</scope>
    <source>
        <strain evidence="2">R40</strain>
    </source>
</reference>
<evidence type="ECO:0000313" key="2">
    <source>
        <dbReference type="EMBL" id="KAG0573366.1"/>
    </source>
</evidence>
<accession>A0A8T0HRA1</accession>
<evidence type="ECO:0000313" key="4">
    <source>
        <dbReference type="Proteomes" id="UP000822688"/>
    </source>
</evidence>
<gene>
    <name evidence="2" type="ORF">KC19_VG172100</name>
    <name evidence="3" type="ORF">KC19_VG172400</name>
</gene>
<keyword evidence="4" id="KW-1185">Reference proteome</keyword>
<evidence type="ECO:0000313" key="3">
    <source>
        <dbReference type="EMBL" id="KAG0573369.1"/>
    </source>
</evidence>
<evidence type="ECO:0000256" key="1">
    <source>
        <dbReference type="SAM" id="SignalP"/>
    </source>
</evidence>
<dbReference type="Proteomes" id="UP000822688">
    <property type="component" value="Chromosome V"/>
</dbReference>
<protein>
    <submittedName>
        <fullName evidence="2">Uncharacterized protein</fullName>
    </submittedName>
</protein>
<keyword evidence="1" id="KW-0732">Signal</keyword>
<dbReference type="EMBL" id="CM026426">
    <property type="protein sequence ID" value="KAG0573369.1"/>
    <property type="molecule type" value="Genomic_DNA"/>
</dbReference>
<name>A0A8T0HRA1_CERPU</name>
<feature type="signal peptide" evidence="1">
    <location>
        <begin position="1"/>
        <end position="22"/>
    </location>
</feature>
<dbReference type="EMBL" id="CM026426">
    <property type="protein sequence ID" value="KAG0573366.1"/>
    <property type="molecule type" value="Genomic_DNA"/>
</dbReference>
<proteinExistence type="predicted"/>
<dbReference type="AlphaFoldDB" id="A0A8T0HRA1"/>
<organism evidence="2 4">
    <name type="scientific">Ceratodon purpureus</name>
    <name type="common">Fire moss</name>
    <name type="synonym">Dicranum purpureum</name>
    <dbReference type="NCBI Taxonomy" id="3225"/>
    <lineage>
        <taxon>Eukaryota</taxon>
        <taxon>Viridiplantae</taxon>
        <taxon>Streptophyta</taxon>
        <taxon>Embryophyta</taxon>
        <taxon>Bryophyta</taxon>
        <taxon>Bryophytina</taxon>
        <taxon>Bryopsida</taxon>
        <taxon>Dicranidae</taxon>
        <taxon>Pseudoditrichales</taxon>
        <taxon>Ditrichaceae</taxon>
        <taxon>Ceratodon</taxon>
    </lineage>
</organism>
<comment type="caution">
    <text evidence="2">The sequence shown here is derived from an EMBL/GenBank/DDBJ whole genome shotgun (WGS) entry which is preliminary data.</text>
</comment>